<keyword evidence="3" id="KW-1185">Reference proteome</keyword>
<organism evidence="2 3">
    <name type="scientific">Botrytis paeoniae</name>
    <dbReference type="NCBI Taxonomy" id="278948"/>
    <lineage>
        <taxon>Eukaryota</taxon>
        <taxon>Fungi</taxon>
        <taxon>Dikarya</taxon>
        <taxon>Ascomycota</taxon>
        <taxon>Pezizomycotina</taxon>
        <taxon>Leotiomycetes</taxon>
        <taxon>Helotiales</taxon>
        <taxon>Sclerotiniaceae</taxon>
        <taxon>Botrytis</taxon>
    </lineage>
</organism>
<evidence type="ECO:0000313" key="3">
    <source>
        <dbReference type="Proteomes" id="UP000297910"/>
    </source>
</evidence>
<dbReference type="Proteomes" id="UP000297910">
    <property type="component" value="Unassembled WGS sequence"/>
</dbReference>
<feature type="compositionally biased region" description="Basic and acidic residues" evidence="1">
    <location>
        <begin position="1"/>
        <end position="16"/>
    </location>
</feature>
<comment type="caution">
    <text evidence="2">The sequence shown here is derived from an EMBL/GenBank/DDBJ whole genome shotgun (WGS) entry which is preliminary data.</text>
</comment>
<evidence type="ECO:0000313" key="2">
    <source>
        <dbReference type="EMBL" id="TGO27707.1"/>
    </source>
</evidence>
<sequence>MLTPDHVKTHAIKDSSNKNNARPIHGNRSNDLGIRPEAEKHGNRRINQSSDIGNWTKNWAQFPWSPMYSVFDWVFSKAFLENQDDLEGQSGKELVKNAATLTETIELNAAVLPILISANRSEITALTRIEYTGNAVGS</sequence>
<accession>A0A4Z1G0S7</accession>
<gene>
    <name evidence="2" type="ORF">BPAE_0038g00530</name>
</gene>
<proteinExistence type="predicted"/>
<dbReference type="AlphaFoldDB" id="A0A4Z1G0S7"/>
<reference evidence="2 3" key="1">
    <citation type="submission" date="2017-12" db="EMBL/GenBank/DDBJ databases">
        <title>Comparative genomics of Botrytis spp.</title>
        <authorList>
            <person name="Valero-Jimenez C.A."/>
            <person name="Tapia P."/>
            <person name="Veloso J."/>
            <person name="Silva-Moreno E."/>
            <person name="Staats M."/>
            <person name="Valdes J.H."/>
            <person name="Van Kan J.A.L."/>
        </authorList>
    </citation>
    <scope>NUCLEOTIDE SEQUENCE [LARGE SCALE GENOMIC DNA]</scope>
    <source>
        <strain evidence="2 3">Bp0003</strain>
    </source>
</reference>
<evidence type="ECO:0000256" key="1">
    <source>
        <dbReference type="SAM" id="MobiDB-lite"/>
    </source>
</evidence>
<name>A0A4Z1G0S7_9HELO</name>
<dbReference type="EMBL" id="PQXI01000038">
    <property type="protein sequence ID" value="TGO27707.1"/>
    <property type="molecule type" value="Genomic_DNA"/>
</dbReference>
<feature type="region of interest" description="Disordered" evidence="1">
    <location>
        <begin position="1"/>
        <end position="50"/>
    </location>
</feature>
<protein>
    <submittedName>
        <fullName evidence="2">Uncharacterized protein</fullName>
    </submittedName>
</protein>